<dbReference type="HOGENOM" id="CLU_1617106_0_0_5"/>
<dbReference type="Proteomes" id="UP000007136">
    <property type="component" value="Chromosome"/>
</dbReference>
<dbReference type="EMBL" id="CP001029">
    <property type="protein sequence ID" value="ACB82528.1"/>
    <property type="molecule type" value="Genomic_DNA"/>
</dbReference>
<organism evidence="2 3">
    <name type="scientific">Methylorubrum populi (strain ATCC BAA-705 / NCIMB 13946 / BJ001)</name>
    <name type="common">Methylobacterium populi</name>
    <dbReference type="NCBI Taxonomy" id="441620"/>
    <lineage>
        <taxon>Bacteria</taxon>
        <taxon>Pseudomonadati</taxon>
        <taxon>Pseudomonadota</taxon>
        <taxon>Alphaproteobacteria</taxon>
        <taxon>Hyphomicrobiales</taxon>
        <taxon>Methylobacteriaceae</taxon>
        <taxon>Methylorubrum</taxon>
    </lineage>
</organism>
<dbReference type="eggNOG" id="ENOG502ZYHA">
    <property type="taxonomic scope" value="Bacteria"/>
</dbReference>
<evidence type="ECO:0000256" key="1">
    <source>
        <dbReference type="SAM" id="SignalP"/>
    </source>
</evidence>
<dbReference type="RefSeq" id="WP_012456134.1">
    <property type="nucleotide sequence ID" value="NC_010725.1"/>
</dbReference>
<feature type="signal peptide" evidence="1">
    <location>
        <begin position="1"/>
        <end position="36"/>
    </location>
</feature>
<sequence length="178" mass="18219">MYRRSTIRAVPPAVPPAAAFAAALSLAPVLPAAALAMPMGGSFTGRVDSQAPQVLGPDEVKLQQTASGINTGPGTPLDGARVQWVETVTLKNGQGPVQGTITFTTPGGTTSSLYRGTVTTDAQGRVTATGTYRDSAATGEFAGTKGKGSFSLAYTSKTEFAGQWQGEVTLPGQKSSKR</sequence>
<proteinExistence type="predicted"/>
<dbReference type="AlphaFoldDB" id="B1ZFR9"/>
<gene>
    <name evidence="2" type="ordered locus">Mpop_4428</name>
</gene>
<feature type="chain" id="PRO_5002774051" description="DUF3224 domain-containing protein" evidence="1">
    <location>
        <begin position="37"/>
        <end position="178"/>
    </location>
</feature>
<dbReference type="KEGG" id="mpo:Mpop_4428"/>
<accession>B1ZFR9</accession>
<evidence type="ECO:0000313" key="3">
    <source>
        <dbReference type="Proteomes" id="UP000007136"/>
    </source>
</evidence>
<evidence type="ECO:0000313" key="2">
    <source>
        <dbReference type="EMBL" id="ACB82528.1"/>
    </source>
</evidence>
<name>B1ZFR9_METPB</name>
<dbReference type="OrthoDB" id="7992754at2"/>
<evidence type="ECO:0008006" key="4">
    <source>
        <dbReference type="Google" id="ProtNLM"/>
    </source>
</evidence>
<protein>
    <recommendedName>
        <fullName evidence="4">DUF3224 domain-containing protein</fullName>
    </recommendedName>
</protein>
<keyword evidence="1" id="KW-0732">Signal</keyword>
<reference evidence="2" key="1">
    <citation type="submission" date="2008-04" db="EMBL/GenBank/DDBJ databases">
        <title>Complete sequence of chromosome of Methylobacterium populi BJ001.</title>
        <authorList>
            <consortium name="US DOE Joint Genome Institute"/>
            <person name="Copeland A."/>
            <person name="Lucas S."/>
            <person name="Lapidus A."/>
            <person name="Glavina del Rio T."/>
            <person name="Dalin E."/>
            <person name="Tice H."/>
            <person name="Bruce D."/>
            <person name="Goodwin L."/>
            <person name="Pitluck S."/>
            <person name="Chertkov O."/>
            <person name="Brettin T."/>
            <person name="Detter J.C."/>
            <person name="Han C."/>
            <person name="Kuske C.R."/>
            <person name="Schmutz J."/>
            <person name="Larimer F."/>
            <person name="Land M."/>
            <person name="Hauser L."/>
            <person name="Kyrpides N."/>
            <person name="Mikhailova N."/>
            <person name="Marx C."/>
            <person name="Richardson P."/>
        </authorList>
    </citation>
    <scope>NUCLEOTIDE SEQUENCE [LARGE SCALE GENOMIC DNA]</scope>
    <source>
        <strain evidence="2">BJ001</strain>
    </source>
</reference>